<name>A0A1E5BD14_9VIBR</name>
<evidence type="ECO:0000259" key="2">
    <source>
        <dbReference type="Pfam" id="PF13511"/>
    </source>
</evidence>
<protein>
    <recommendedName>
        <fullName evidence="2">DUF4124 domain-containing protein</fullName>
    </recommendedName>
</protein>
<dbReference type="InterPro" id="IPR025392">
    <property type="entry name" value="DUF4124"/>
</dbReference>
<comment type="caution">
    <text evidence="3">The sequence shown here is derived from an EMBL/GenBank/DDBJ whole genome shotgun (WGS) entry which is preliminary data.</text>
</comment>
<dbReference type="STRING" id="1187848.A1QO_10170"/>
<accession>A0A1E5BD14</accession>
<organism evidence="3 4">
    <name type="scientific">Vibrio genomosp. F10 str. ZF-129</name>
    <dbReference type="NCBI Taxonomy" id="1187848"/>
    <lineage>
        <taxon>Bacteria</taxon>
        <taxon>Pseudomonadati</taxon>
        <taxon>Pseudomonadota</taxon>
        <taxon>Gammaproteobacteria</taxon>
        <taxon>Vibrionales</taxon>
        <taxon>Vibrionaceae</taxon>
        <taxon>Vibrio</taxon>
    </lineage>
</organism>
<proteinExistence type="predicted"/>
<dbReference type="RefSeq" id="WP_017037157.1">
    <property type="nucleotide sequence ID" value="NZ_AJYQ02000107.1"/>
</dbReference>
<dbReference type="OrthoDB" id="7062774at2"/>
<feature type="domain" description="DUF4124" evidence="2">
    <location>
        <begin position="11"/>
        <end position="54"/>
    </location>
</feature>
<dbReference type="Proteomes" id="UP000094741">
    <property type="component" value="Unassembled WGS sequence"/>
</dbReference>
<gene>
    <name evidence="3" type="ORF">A1QO_10170</name>
</gene>
<evidence type="ECO:0000256" key="1">
    <source>
        <dbReference type="SAM" id="MobiDB-lite"/>
    </source>
</evidence>
<dbReference type="EMBL" id="AJYQ02000107">
    <property type="protein sequence ID" value="OEE33038.1"/>
    <property type="molecule type" value="Genomic_DNA"/>
</dbReference>
<reference evidence="3 4" key="1">
    <citation type="journal article" date="2012" name="Science">
        <title>Ecological populations of bacteria act as socially cohesive units of antibiotic production and resistance.</title>
        <authorList>
            <person name="Cordero O.X."/>
            <person name="Wildschutte H."/>
            <person name="Kirkup B."/>
            <person name="Proehl S."/>
            <person name="Ngo L."/>
            <person name="Hussain F."/>
            <person name="Le Roux F."/>
            <person name="Mincer T."/>
            <person name="Polz M.F."/>
        </authorList>
    </citation>
    <scope>NUCLEOTIDE SEQUENCE [LARGE SCALE GENOMIC DNA]</scope>
    <source>
        <strain evidence="3 4">ZF-129</strain>
    </source>
</reference>
<evidence type="ECO:0000313" key="4">
    <source>
        <dbReference type="Proteomes" id="UP000094741"/>
    </source>
</evidence>
<feature type="region of interest" description="Disordered" evidence="1">
    <location>
        <begin position="59"/>
        <end position="92"/>
    </location>
</feature>
<sequence length="180" mass="20076">MKPYILFFITLLFPVFSYTQTIYTWEDDQGVLHLSDSTNGKKGGKTVKTITLPDHFAEAPAPSFESLPNNDRPSEEKGKATTKPEPLSLSFQSPQHDQTIRSNQGHINITANSNRKLLVGEHFQLILNNATYSAPNTTGKWQLKNIDRGSHTISIQAFRDGKLIASSMSITVHLHRASVK</sequence>
<dbReference type="AlphaFoldDB" id="A0A1E5BD14"/>
<evidence type="ECO:0000313" key="3">
    <source>
        <dbReference type="EMBL" id="OEE33038.1"/>
    </source>
</evidence>
<dbReference type="Pfam" id="PF13511">
    <property type="entry name" value="DUF4124"/>
    <property type="match status" value="1"/>
</dbReference>
<dbReference type="eggNOG" id="ENOG5032YZ5">
    <property type="taxonomic scope" value="Bacteria"/>
</dbReference>